<name>A0ABS8XHG8_9BURK</name>
<keyword evidence="6 11" id="KW-0798">TonB box</keyword>
<evidence type="ECO:0000256" key="5">
    <source>
        <dbReference type="ARBA" id="ARBA00022692"/>
    </source>
</evidence>
<evidence type="ECO:0000313" key="17">
    <source>
        <dbReference type="Proteomes" id="UP001201463"/>
    </source>
</evidence>
<evidence type="ECO:0000256" key="13">
    <source>
        <dbReference type="SAM" id="SignalP"/>
    </source>
</evidence>
<comment type="caution">
    <text evidence="16">The sequence shown here is derived from an EMBL/GenBank/DDBJ whole genome shotgun (WGS) entry which is preliminary data.</text>
</comment>
<feature type="domain" description="TonB-dependent receptor plug" evidence="15">
    <location>
        <begin position="50"/>
        <end position="159"/>
    </location>
</feature>
<comment type="similarity">
    <text evidence="2 10 11">Belongs to the TonB-dependent receptor family.</text>
</comment>
<dbReference type="InterPro" id="IPR000531">
    <property type="entry name" value="Beta-barrel_TonB"/>
</dbReference>
<dbReference type="PANTHER" id="PTHR47234">
    <property type="match status" value="1"/>
</dbReference>
<dbReference type="SUPFAM" id="SSF56935">
    <property type="entry name" value="Porins"/>
    <property type="match status" value="1"/>
</dbReference>
<evidence type="ECO:0000256" key="9">
    <source>
        <dbReference type="ARBA" id="ARBA00023237"/>
    </source>
</evidence>
<evidence type="ECO:0000256" key="4">
    <source>
        <dbReference type="ARBA" id="ARBA00022452"/>
    </source>
</evidence>
<dbReference type="Gene3D" id="2.40.170.20">
    <property type="entry name" value="TonB-dependent receptor, beta-barrel domain"/>
    <property type="match status" value="1"/>
</dbReference>
<feature type="region of interest" description="Disordered" evidence="12">
    <location>
        <begin position="682"/>
        <end position="703"/>
    </location>
</feature>
<accession>A0ABS8XHG8</accession>
<dbReference type="PANTHER" id="PTHR47234:SF2">
    <property type="entry name" value="TONB-DEPENDENT RECEPTOR"/>
    <property type="match status" value="1"/>
</dbReference>
<comment type="subcellular location">
    <subcellularLocation>
        <location evidence="1 10">Cell outer membrane</location>
        <topology evidence="1 10">Multi-pass membrane protein</topology>
    </subcellularLocation>
</comment>
<evidence type="ECO:0000256" key="8">
    <source>
        <dbReference type="ARBA" id="ARBA00023170"/>
    </source>
</evidence>
<keyword evidence="4 10" id="KW-1134">Transmembrane beta strand</keyword>
<dbReference type="Pfam" id="PF00593">
    <property type="entry name" value="TonB_dep_Rec_b-barrel"/>
    <property type="match status" value="1"/>
</dbReference>
<dbReference type="InterPro" id="IPR012910">
    <property type="entry name" value="Plug_dom"/>
</dbReference>
<keyword evidence="3 10" id="KW-0813">Transport</keyword>
<evidence type="ECO:0000259" key="14">
    <source>
        <dbReference type="Pfam" id="PF00593"/>
    </source>
</evidence>
<evidence type="ECO:0000256" key="7">
    <source>
        <dbReference type="ARBA" id="ARBA00023136"/>
    </source>
</evidence>
<dbReference type="InterPro" id="IPR036942">
    <property type="entry name" value="Beta-barrel_TonB_sf"/>
</dbReference>
<organism evidence="16 17">
    <name type="scientific">Pelomonas caseinilytica</name>
    <dbReference type="NCBI Taxonomy" id="2906763"/>
    <lineage>
        <taxon>Bacteria</taxon>
        <taxon>Pseudomonadati</taxon>
        <taxon>Pseudomonadota</taxon>
        <taxon>Betaproteobacteria</taxon>
        <taxon>Burkholderiales</taxon>
        <taxon>Sphaerotilaceae</taxon>
        <taxon>Roseateles</taxon>
    </lineage>
</organism>
<feature type="chain" id="PRO_5046387465" evidence="13">
    <location>
        <begin position="27"/>
        <end position="974"/>
    </location>
</feature>
<dbReference type="Proteomes" id="UP001201463">
    <property type="component" value="Unassembled WGS sequence"/>
</dbReference>
<dbReference type="Pfam" id="PF07715">
    <property type="entry name" value="Plug"/>
    <property type="match status" value="1"/>
</dbReference>
<protein>
    <submittedName>
        <fullName evidence="16">TonB-dependent receptor</fullName>
    </submittedName>
</protein>
<keyword evidence="7 10" id="KW-0472">Membrane</keyword>
<evidence type="ECO:0000256" key="10">
    <source>
        <dbReference type="PROSITE-ProRule" id="PRU01360"/>
    </source>
</evidence>
<dbReference type="EMBL" id="JAJTWT010000007">
    <property type="protein sequence ID" value="MCE4539165.1"/>
    <property type="molecule type" value="Genomic_DNA"/>
</dbReference>
<reference evidence="16 17" key="1">
    <citation type="submission" date="2021-12" db="EMBL/GenBank/DDBJ databases">
        <title>Genome seq of p7.</title>
        <authorList>
            <person name="Seo T."/>
        </authorList>
    </citation>
    <scope>NUCLEOTIDE SEQUENCE [LARGE SCALE GENOMIC DNA]</scope>
    <source>
        <strain evidence="16 17">P7</strain>
    </source>
</reference>
<dbReference type="PROSITE" id="PS52016">
    <property type="entry name" value="TONB_DEPENDENT_REC_3"/>
    <property type="match status" value="1"/>
</dbReference>
<sequence length="974" mass="102994">MFKRNVRSAAALAMIGTLGAMGAAHAQEGDTQKLERIEITGSRIKSVGAESSSPILSVGKEDMSIKQPVAVEELLRGLPAAYPAIGPSINNGSNGTASIDLRGLGSNRTLVLINGRRFVPATLTGTVDTNAVPVSLLERVDLVTGGASAVYGADAVAGVVNFVTKRNFSGIEATTLYSTTSRGDGKRYKNDLTVGANLSDGRGNVVLHVGSTRTEPVRLGDRNYAGTVISSRTGLPGGYSQTAAPAVFQFPAPASATLSGDRVIDPATGLLRAGDGTTPPDGYNTNPPNYFETPLDRTQATALAYYRVNDNLEVYGDFFHNRSLVTLNLAPSGTFLQSFAVPIGNPYITPALRTQLCAAYGIAAANCVAGAAGTTEINMLIGRRFVEAGPRVYNYDNTSSQYTAGLRGDVPLLDGWSYDAYYQSGRADQQLTTGNGFSRSKVQQALRAFNTTSCSVTTGGCVPLNVFGQPGSITPEMLAFAAIPTFQTTRVDQRILAASVSGEVGVLKSPFARNPLSLALGYEDRKVTGGNASDNVVQTQGELLGSGSPTPDRSGVIKFKEAFVEANLPLAQDLPFVHSLNVGLGYRDTDFKTAVTSKTYNSWKAGLDWSPVRGLRFRGEQQRATRAPNVNELYAPVVTGLATVSADPCKGTAINAADAGKAGTLTNLCQQTGVPTGQIGFVPNPSASQAANTSGGNPNLGPEKADTTTIGLVWEPVNTAFSATLDYWRIKVTDAITAPTAGQVVDSCYNPLRNPGYSLNAFCQLIARNPTSGGLSGTGFSGINTQSSNQGLLVFSGVDVGMNYRFMLKAIGLDAGRLDFGLQLSLLDKADYKALPVLDTIGYAGHYGIDVGTPYTRRRFNQRTTWTYNDWTVGLAWRYIGESTVQTTGAANNVAGKFVKSYESIPDVNYFDLNVGYQVLKNLRVSVTINNLFDKQPPIVGTGIGPGASNYGNTFPSAYDVIGRRYTAALTASF</sequence>
<dbReference type="InterPro" id="IPR037066">
    <property type="entry name" value="Plug_dom_sf"/>
</dbReference>
<proteinExistence type="inferred from homology"/>
<evidence type="ECO:0000256" key="3">
    <source>
        <dbReference type="ARBA" id="ARBA00022448"/>
    </source>
</evidence>
<evidence type="ECO:0000256" key="2">
    <source>
        <dbReference type="ARBA" id="ARBA00009810"/>
    </source>
</evidence>
<dbReference type="RefSeq" id="WP_233393682.1">
    <property type="nucleotide sequence ID" value="NZ_JAJTWT010000007.1"/>
</dbReference>
<feature type="signal peptide" evidence="13">
    <location>
        <begin position="1"/>
        <end position="26"/>
    </location>
</feature>
<keyword evidence="17" id="KW-1185">Reference proteome</keyword>
<gene>
    <name evidence="16" type="ORF">LXT12_18085</name>
</gene>
<evidence type="ECO:0000256" key="11">
    <source>
        <dbReference type="RuleBase" id="RU003357"/>
    </source>
</evidence>
<dbReference type="Gene3D" id="2.170.130.10">
    <property type="entry name" value="TonB-dependent receptor, plug domain"/>
    <property type="match status" value="1"/>
</dbReference>
<evidence type="ECO:0000313" key="16">
    <source>
        <dbReference type="EMBL" id="MCE4539165.1"/>
    </source>
</evidence>
<keyword evidence="8 16" id="KW-0675">Receptor</keyword>
<evidence type="ECO:0000256" key="1">
    <source>
        <dbReference type="ARBA" id="ARBA00004571"/>
    </source>
</evidence>
<feature type="domain" description="TonB-dependent receptor-like beta-barrel" evidence="14">
    <location>
        <begin position="394"/>
        <end position="932"/>
    </location>
</feature>
<dbReference type="InterPro" id="IPR039426">
    <property type="entry name" value="TonB-dep_rcpt-like"/>
</dbReference>
<evidence type="ECO:0000256" key="12">
    <source>
        <dbReference type="SAM" id="MobiDB-lite"/>
    </source>
</evidence>
<feature type="compositionally biased region" description="Polar residues" evidence="12">
    <location>
        <begin position="685"/>
        <end position="697"/>
    </location>
</feature>
<keyword evidence="5 10" id="KW-0812">Transmembrane</keyword>
<evidence type="ECO:0000256" key="6">
    <source>
        <dbReference type="ARBA" id="ARBA00023077"/>
    </source>
</evidence>
<keyword evidence="9 10" id="KW-0998">Cell outer membrane</keyword>
<keyword evidence="13" id="KW-0732">Signal</keyword>
<evidence type="ECO:0000259" key="15">
    <source>
        <dbReference type="Pfam" id="PF07715"/>
    </source>
</evidence>